<dbReference type="AlphaFoldDB" id="A0A849VSJ2"/>
<dbReference type="Pfam" id="PF00211">
    <property type="entry name" value="Guanylate_cyc"/>
    <property type="match status" value="1"/>
</dbReference>
<gene>
    <name evidence="4" type="ORF">HQ945_17090</name>
</gene>
<dbReference type="Gene3D" id="3.30.70.1230">
    <property type="entry name" value="Nucleotide cyclase"/>
    <property type="match status" value="1"/>
</dbReference>
<proteinExistence type="predicted"/>
<evidence type="ECO:0000259" key="3">
    <source>
        <dbReference type="PROSITE" id="PS50206"/>
    </source>
</evidence>
<dbReference type="GO" id="GO:0006171">
    <property type="term" value="P:cAMP biosynthetic process"/>
    <property type="evidence" value="ECO:0007669"/>
    <property type="project" value="TreeGrafter"/>
</dbReference>
<organism evidence="4 5">
    <name type="scientific">Phyllobacterium pellucidum</name>
    <dbReference type="NCBI Taxonomy" id="2740464"/>
    <lineage>
        <taxon>Bacteria</taxon>
        <taxon>Pseudomonadati</taxon>
        <taxon>Pseudomonadota</taxon>
        <taxon>Alphaproteobacteria</taxon>
        <taxon>Hyphomicrobiales</taxon>
        <taxon>Phyllobacteriaceae</taxon>
        <taxon>Phyllobacterium</taxon>
    </lineage>
</organism>
<dbReference type="CDD" id="cd00158">
    <property type="entry name" value="RHOD"/>
    <property type="match status" value="1"/>
</dbReference>
<dbReference type="InterPro" id="IPR011990">
    <property type="entry name" value="TPR-like_helical_dom_sf"/>
</dbReference>
<dbReference type="SUPFAM" id="SSF52821">
    <property type="entry name" value="Rhodanese/Cell cycle control phosphatase"/>
    <property type="match status" value="1"/>
</dbReference>
<keyword evidence="1" id="KW-0812">Transmembrane</keyword>
<sequence>MGMDHAERRLVAILAVDIVGYSRLVEADEAGTLAAIRDLRSKVTDPLLAEYRGRIVKLMGDGAIMEFGSVVDAVVCAVALQRGTATHQAGVAADRRLVFRMGINLGDVVVEGDDLLGDGVNVAARLEQLCEPGGLFVSGTAYDQLPGRLELPVEFVGERHMKNIARPVRTYRVRLRGTDIAKATIAGRLHRWAIVAAVVLVAVSLAGSTLWLWPRQPVAESAMMARMKYPLPKEPSIAVMPLDDLSPGPSQAYFADGITEDLITELSELPGLFVIARHSSFTYKGRPTKLQDIAEAMGVRYVLEGNLRRDGDFVRIEAQLTDALNNQRVWDKHYEGRISQVSALQNKLVGEIGLSLQVNVPPSAESAQAETTPEAYDRLLEGLGHLRIGTDVELLKSITLFNESLNLDPYYSRAHAAVAAANWEIAVACWNSGNSAFRKAMSSVDQSLPMAMLYQNALAYAISSEVLAAHGGYDQALIAINRAIQLDANDPEHHIRKARYLNAAGRAPEAEVEARLAMRLDPKYPPEYLRALAISLFHQEKYEDAVDALKYLITLQWDVADDYATLTSGLGHLGNLGGVQLNMAKYNGITIPFGRGPLTVQAIAWQWYVDMSDYYPAYRDRLLEGLRKAGVPEGAGTDIAYETYAKAVNRVNGEYSVSGAPKLGAAAVKRLIDEGAQLIDVRSPRPFSHAHIPGSINLPATNVLSKATLSEKVGASNAIIFTCQAKYCVDAAFASAKALAWGYPRVSYFADGIAAWQDANYPTETSLTK</sequence>
<comment type="caution">
    <text evidence="4">The sequence shown here is derived from an EMBL/GenBank/DDBJ whole genome shotgun (WGS) entry which is preliminary data.</text>
</comment>
<feature type="domain" description="Rhodanese" evidence="3">
    <location>
        <begin position="672"/>
        <end position="765"/>
    </location>
</feature>
<evidence type="ECO:0000313" key="4">
    <source>
        <dbReference type="EMBL" id="NTS32978.1"/>
    </source>
</evidence>
<dbReference type="GO" id="GO:0004016">
    <property type="term" value="F:adenylate cyclase activity"/>
    <property type="evidence" value="ECO:0007669"/>
    <property type="project" value="UniProtKB-ARBA"/>
</dbReference>
<evidence type="ECO:0000259" key="2">
    <source>
        <dbReference type="PROSITE" id="PS50125"/>
    </source>
</evidence>
<dbReference type="InterPro" id="IPR029787">
    <property type="entry name" value="Nucleotide_cyclase"/>
</dbReference>
<dbReference type="SUPFAM" id="SSF48452">
    <property type="entry name" value="TPR-like"/>
    <property type="match status" value="1"/>
</dbReference>
<accession>A0A849VSJ2</accession>
<feature type="transmembrane region" description="Helical" evidence="1">
    <location>
        <begin position="192"/>
        <end position="213"/>
    </location>
</feature>
<name>A0A849VSJ2_9HYPH</name>
<dbReference type="GO" id="GO:0035556">
    <property type="term" value="P:intracellular signal transduction"/>
    <property type="evidence" value="ECO:0007669"/>
    <property type="project" value="InterPro"/>
</dbReference>
<dbReference type="InterPro" id="IPR001763">
    <property type="entry name" value="Rhodanese-like_dom"/>
</dbReference>
<dbReference type="InterPro" id="IPR001054">
    <property type="entry name" value="A/G_cyclase"/>
</dbReference>
<feature type="domain" description="Guanylate cyclase" evidence="2">
    <location>
        <begin position="12"/>
        <end position="127"/>
    </location>
</feature>
<dbReference type="CDD" id="cd07302">
    <property type="entry name" value="CHD"/>
    <property type="match status" value="1"/>
</dbReference>
<evidence type="ECO:0000256" key="1">
    <source>
        <dbReference type="SAM" id="Phobius"/>
    </source>
</evidence>
<dbReference type="Gene3D" id="3.40.50.10070">
    <property type="entry name" value="TolB, N-terminal domain"/>
    <property type="match status" value="1"/>
</dbReference>
<protein>
    <submittedName>
        <fullName evidence="4">Guanylyl cyclase</fullName>
    </submittedName>
</protein>
<dbReference type="Pfam" id="PF00581">
    <property type="entry name" value="Rhodanese"/>
    <property type="match status" value="1"/>
</dbReference>
<keyword evidence="5" id="KW-1185">Reference proteome</keyword>
<dbReference type="SUPFAM" id="SSF55073">
    <property type="entry name" value="Nucleotide cyclase"/>
    <property type="match status" value="1"/>
</dbReference>
<evidence type="ECO:0000313" key="5">
    <source>
        <dbReference type="Proteomes" id="UP000550508"/>
    </source>
</evidence>
<dbReference type="SMART" id="SM00450">
    <property type="entry name" value="RHOD"/>
    <property type="match status" value="1"/>
</dbReference>
<dbReference type="PANTHER" id="PTHR43081">
    <property type="entry name" value="ADENYLATE CYCLASE, TERMINAL-DIFFERENTIATION SPECIFIC-RELATED"/>
    <property type="match status" value="1"/>
</dbReference>
<dbReference type="PANTHER" id="PTHR43081:SF19">
    <property type="entry name" value="PH-SENSITIVE ADENYLATE CYCLASE RV1264"/>
    <property type="match status" value="1"/>
</dbReference>
<dbReference type="Proteomes" id="UP000550508">
    <property type="component" value="Unassembled WGS sequence"/>
</dbReference>
<keyword evidence="1" id="KW-0472">Membrane</keyword>
<dbReference type="InterPro" id="IPR036873">
    <property type="entry name" value="Rhodanese-like_dom_sf"/>
</dbReference>
<reference evidence="4 5" key="1">
    <citation type="submission" date="2020-05" db="EMBL/GenBank/DDBJ databases">
        <authorList>
            <person name="Kim M.K."/>
        </authorList>
    </citation>
    <scope>NUCLEOTIDE SEQUENCE [LARGE SCALE GENOMIC DNA]</scope>
    <source>
        <strain evidence="4 5">BT25</strain>
    </source>
</reference>
<keyword evidence="1" id="KW-1133">Transmembrane helix</keyword>
<dbReference type="Gene3D" id="3.40.250.10">
    <property type="entry name" value="Rhodanese-like domain"/>
    <property type="match status" value="1"/>
</dbReference>
<dbReference type="Gene3D" id="1.25.40.10">
    <property type="entry name" value="Tetratricopeptide repeat domain"/>
    <property type="match status" value="1"/>
</dbReference>
<dbReference type="InterPro" id="IPR050697">
    <property type="entry name" value="Adenylyl/Guanylyl_Cyclase_3/4"/>
</dbReference>
<dbReference type="EMBL" id="JABUMX010000004">
    <property type="protein sequence ID" value="NTS32978.1"/>
    <property type="molecule type" value="Genomic_DNA"/>
</dbReference>
<dbReference type="PROSITE" id="PS50206">
    <property type="entry name" value="RHODANESE_3"/>
    <property type="match status" value="1"/>
</dbReference>
<dbReference type="PROSITE" id="PS50125">
    <property type="entry name" value="GUANYLATE_CYCLASE_2"/>
    <property type="match status" value="1"/>
</dbReference>